<accession>A0A2P5AGT3</accession>
<gene>
    <name evidence="1" type="ORF">PanWU01x14_333810</name>
</gene>
<sequence>MDSDYKNGTKFSRGFEQKGKSRGLLKVNKKVGFFFLLSFSKDEINQTHKSHYSKQINKLTICDKFEFSCFALPKQREDKIFWLFMAKSSRGVASEKAQTLLLNWVFSFVSTEREECRREEIFGVWKNRPMERDELSTCVLRPRESDDQTSNRGEKSSDLSLALSLSLSLSLSLYLALTTS</sequence>
<dbReference type="Proteomes" id="UP000237105">
    <property type="component" value="Unassembled WGS sequence"/>
</dbReference>
<dbReference type="AlphaFoldDB" id="A0A2P5AGT3"/>
<comment type="caution">
    <text evidence="1">The sequence shown here is derived from an EMBL/GenBank/DDBJ whole genome shotgun (WGS) entry which is preliminary data.</text>
</comment>
<evidence type="ECO:0000313" key="1">
    <source>
        <dbReference type="EMBL" id="PON35733.1"/>
    </source>
</evidence>
<reference evidence="2" key="1">
    <citation type="submission" date="2016-06" db="EMBL/GenBank/DDBJ databases">
        <title>Parallel loss of symbiosis genes in relatives of nitrogen-fixing non-legume Parasponia.</title>
        <authorList>
            <person name="Van Velzen R."/>
            <person name="Holmer R."/>
            <person name="Bu F."/>
            <person name="Rutten L."/>
            <person name="Van Zeijl A."/>
            <person name="Liu W."/>
            <person name="Santuari L."/>
            <person name="Cao Q."/>
            <person name="Sharma T."/>
            <person name="Shen D."/>
            <person name="Roswanjaya Y."/>
            <person name="Wardhani T."/>
            <person name="Kalhor M.S."/>
            <person name="Jansen J."/>
            <person name="Van den Hoogen J."/>
            <person name="Gungor B."/>
            <person name="Hartog M."/>
            <person name="Hontelez J."/>
            <person name="Verver J."/>
            <person name="Yang W.-C."/>
            <person name="Schijlen E."/>
            <person name="Repin R."/>
            <person name="Schilthuizen M."/>
            <person name="Schranz E."/>
            <person name="Heidstra R."/>
            <person name="Miyata K."/>
            <person name="Fedorova E."/>
            <person name="Kohlen W."/>
            <person name="Bisseling T."/>
            <person name="Smit S."/>
            <person name="Geurts R."/>
        </authorList>
    </citation>
    <scope>NUCLEOTIDE SEQUENCE [LARGE SCALE GENOMIC DNA]</scope>
    <source>
        <strain evidence="2">cv. WU1-14</strain>
    </source>
</reference>
<keyword evidence="2" id="KW-1185">Reference proteome</keyword>
<organism evidence="1 2">
    <name type="scientific">Parasponia andersonii</name>
    <name type="common">Sponia andersonii</name>
    <dbReference type="NCBI Taxonomy" id="3476"/>
    <lineage>
        <taxon>Eukaryota</taxon>
        <taxon>Viridiplantae</taxon>
        <taxon>Streptophyta</taxon>
        <taxon>Embryophyta</taxon>
        <taxon>Tracheophyta</taxon>
        <taxon>Spermatophyta</taxon>
        <taxon>Magnoliopsida</taxon>
        <taxon>eudicotyledons</taxon>
        <taxon>Gunneridae</taxon>
        <taxon>Pentapetalae</taxon>
        <taxon>rosids</taxon>
        <taxon>fabids</taxon>
        <taxon>Rosales</taxon>
        <taxon>Cannabaceae</taxon>
        <taxon>Parasponia</taxon>
    </lineage>
</organism>
<protein>
    <submittedName>
        <fullName evidence="1">Uncharacterized protein</fullName>
    </submittedName>
</protein>
<evidence type="ECO:0000313" key="2">
    <source>
        <dbReference type="Proteomes" id="UP000237105"/>
    </source>
</evidence>
<name>A0A2P5AGT3_PARAD</name>
<dbReference type="EMBL" id="JXTB01000598">
    <property type="protein sequence ID" value="PON35733.1"/>
    <property type="molecule type" value="Genomic_DNA"/>
</dbReference>
<proteinExistence type="predicted"/>
<dbReference type="OrthoDB" id="10382222at2759"/>